<keyword evidence="2" id="KW-1185">Reference proteome</keyword>
<protein>
    <submittedName>
        <fullName evidence="1">Uncharacterized protein</fullName>
    </submittedName>
</protein>
<name>A0A016WAK6_9BILA</name>
<dbReference type="AlphaFoldDB" id="A0A016WAK6"/>
<proteinExistence type="predicted"/>
<organism evidence="1 2">
    <name type="scientific">Ancylostoma ceylanicum</name>
    <dbReference type="NCBI Taxonomy" id="53326"/>
    <lineage>
        <taxon>Eukaryota</taxon>
        <taxon>Metazoa</taxon>
        <taxon>Ecdysozoa</taxon>
        <taxon>Nematoda</taxon>
        <taxon>Chromadorea</taxon>
        <taxon>Rhabditida</taxon>
        <taxon>Rhabditina</taxon>
        <taxon>Rhabditomorpha</taxon>
        <taxon>Strongyloidea</taxon>
        <taxon>Ancylostomatidae</taxon>
        <taxon>Ancylostomatinae</taxon>
        <taxon>Ancylostoma</taxon>
    </lineage>
</organism>
<comment type="caution">
    <text evidence="1">The sequence shown here is derived from an EMBL/GenBank/DDBJ whole genome shotgun (WGS) entry which is preliminary data.</text>
</comment>
<evidence type="ECO:0000313" key="1">
    <source>
        <dbReference type="EMBL" id="EYC36879.1"/>
    </source>
</evidence>
<dbReference type="Proteomes" id="UP000024635">
    <property type="component" value="Unassembled WGS sequence"/>
</dbReference>
<gene>
    <name evidence="1" type="primary">Acey_s0847.g2667</name>
    <name evidence="1" type="ORF">Y032_0847g2667</name>
</gene>
<reference evidence="2" key="1">
    <citation type="journal article" date="2015" name="Nat. Genet.">
        <title>The genome and transcriptome of the zoonotic hookworm Ancylostoma ceylanicum identify infection-specific gene families.</title>
        <authorList>
            <person name="Schwarz E.M."/>
            <person name="Hu Y."/>
            <person name="Antoshechkin I."/>
            <person name="Miller M.M."/>
            <person name="Sternberg P.W."/>
            <person name="Aroian R.V."/>
        </authorList>
    </citation>
    <scope>NUCLEOTIDE SEQUENCE</scope>
    <source>
        <strain evidence="2">HY135</strain>
    </source>
</reference>
<evidence type="ECO:0000313" key="2">
    <source>
        <dbReference type="Proteomes" id="UP000024635"/>
    </source>
</evidence>
<accession>A0A016WAK6</accession>
<sequence length="117" mass="13355">MSYAASSLVMVEHSSLRFIFGFLLWIQNALRVLHAEISLSPARIVSCTSKSTPLWACVRRRPRRVDDWELDFPSRCSLTLTQSGRAVSPTHSSPVNTIFQKSFHGFCHNITWSFLKE</sequence>
<dbReference type="EMBL" id="JARK01000447">
    <property type="protein sequence ID" value="EYC36879.1"/>
    <property type="molecule type" value="Genomic_DNA"/>
</dbReference>